<dbReference type="CDD" id="cd07185">
    <property type="entry name" value="OmpA_C-like"/>
    <property type="match status" value="1"/>
</dbReference>
<dbReference type="PANTHER" id="PTHR30329:SF21">
    <property type="entry name" value="LIPOPROTEIN YIAD-RELATED"/>
    <property type="match status" value="1"/>
</dbReference>
<feature type="signal peptide" evidence="5">
    <location>
        <begin position="1"/>
        <end position="25"/>
    </location>
</feature>
<name>A0ABT0PXD4_9RHOB</name>
<keyword evidence="3" id="KW-0998">Cell outer membrane</keyword>
<sequence length="219" mass="22395">MKSVKITAAVALVALGACTDPATLASQTDPNKNTKQGALIGGIVGAGVGAIANDSDPGLGALAGAAIGAAAGGIAGNQLDKQAAELRQQLANDGITIVNQGDRLLVSLPSDITFDTDSATVRPALRSEVNKVAQNLLRYPDSTIQVVGHTDSDGDAGYNLNLSERRANSVADILQAGGVTYNRITIIGRGEEVPIASNLTAGGKAQNRRVEIYIIPRKS</sequence>
<keyword evidence="8" id="KW-1185">Reference proteome</keyword>
<dbReference type="InterPro" id="IPR050330">
    <property type="entry name" value="Bact_OuterMem_StrucFunc"/>
</dbReference>
<evidence type="ECO:0000256" key="2">
    <source>
        <dbReference type="ARBA" id="ARBA00023136"/>
    </source>
</evidence>
<dbReference type="PRINTS" id="PR01021">
    <property type="entry name" value="OMPADOMAIN"/>
</dbReference>
<dbReference type="RefSeq" id="WP_249706361.1">
    <property type="nucleotide sequence ID" value="NZ_JAMFMB010000002.1"/>
</dbReference>
<accession>A0ABT0PXD4</accession>
<proteinExistence type="predicted"/>
<evidence type="ECO:0000256" key="1">
    <source>
        <dbReference type="ARBA" id="ARBA00004442"/>
    </source>
</evidence>
<dbReference type="PROSITE" id="PS51123">
    <property type="entry name" value="OMPA_2"/>
    <property type="match status" value="1"/>
</dbReference>
<gene>
    <name evidence="7" type="ORF">M3P21_01905</name>
</gene>
<feature type="chain" id="PRO_5046663653" evidence="5">
    <location>
        <begin position="26"/>
        <end position="219"/>
    </location>
</feature>
<feature type="domain" description="OmpA-like" evidence="6">
    <location>
        <begin position="101"/>
        <end position="218"/>
    </location>
</feature>
<keyword evidence="5" id="KW-0732">Signal</keyword>
<evidence type="ECO:0000256" key="3">
    <source>
        <dbReference type="ARBA" id="ARBA00023237"/>
    </source>
</evidence>
<dbReference type="InterPro" id="IPR006664">
    <property type="entry name" value="OMP_bac"/>
</dbReference>
<dbReference type="InterPro" id="IPR006665">
    <property type="entry name" value="OmpA-like"/>
</dbReference>
<dbReference type="SUPFAM" id="SSF103088">
    <property type="entry name" value="OmpA-like"/>
    <property type="match status" value="1"/>
</dbReference>
<evidence type="ECO:0000259" key="6">
    <source>
        <dbReference type="PROSITE" id="PS51123"/>
    </source>
</evidence>
<dbReference type="InterPro" id="IPR039567">
    <property type="entry name" value="Gly-zipper"/>
</dbReference>
<dbReference type="Pfam" id="PF00691">
    <property type="entry name" value="OmpA"/>
    <property type="match status" value="1"/>
</dbReference>
<evidence type="ECO:0000313" key="7">
    <source>
        <dbReference type="EMBL" id="MCL6282269.1"/>
    </source>
</evidence>
<comment type="subcellular location">
    <subcellularLocation>
        <location evidence="1">Cell outer membrane</location>
    </subcellularLocation>
</comment>
<organism evidence="7 8">
    <name type="scientific">Ruegeria spongiae</name>
    <dbReference type="NCBI Taxonomy" id="2942209"/>
    <lineage>
        <taxon>Bacteria</taxon>
        <taxon>Pseudomonadati</taxon>
        <taxon>Pseudomonadota</taxon>
        <taxon>Alphaproteobacteria</taxon>
        <taxon>Rhodobacterales</taxon>
        <taxon>Roseobacteraceae</taxon>
        <taxon>Ruegeria</taxon>
    </lineage>
</organism>
<reference evidence="7" key="1">
    <citation type="submission" date="2022-05" db="EMBL/GenBank/DDBJ databases">
        <authorList>
            <person name="Park J.-S."/>
        </authorList>
    </citation>
    <scope>NUCLEOTIDE SEQUENCE</scope>
    <source>
        <strain evidence="7">2012CJ41-6</strain>
    </source>
</reference>
<evidence type="ECO:0000256" key="4">
    <source>
        <dbReference type="PROSITE-ProRule" id="PRU00473"/>
    </source>
</evidence>
<evidence type="ECO:0000313" key="8">
    <source>
        <dbReference type="Proteomes" id="UP001203880"/>
    </source>
</evidence>
<protein>
    <submittedName>
        <fullName evidence="7">OmpA family protein</fullName>
    </submittedName>
</protein>
<dbReference type="PANTHER" id="PTHR30329">
    <property type="entry name" value="STATOR ELEMENT OF FLAGELLAR MOTOR COMPLEX"/>
    <property type="match status" value="1"/>
</dbReference>
<evidence type="ECO:0000256" key="5">
    <source>
        <dbReference type="SAM" id="SignalP"/>
    </source>
</evidence>
<dbReference type="InterPro" id="IPR036737">
    <property type="entry name" value="OmpA-like_sf"/>
</dbReference>
<dbReference type="Pfam" id="PF13488">
    <property type="entry name" value="Gly-zipper_Omp"/>
    <property type="match status" value="1"/>
</dbReference>
<dbReference type="EMBL" id="JAMFMB010000002">
    <property type="protein sequence ID" value="MCL6282269.1"/>
    <property type="molecule type" value="Genomic_DNA"/>
</dbReference>
<dbReference type="PROSITE" id="PS51257">
    <property type="entry name" value="PROKAR_LIPOPROTEIN"/>
    <property type="match status" value="1"/>
</dbReference>
<dbReference type="Gene3D" id="3.30.1330.60">
    <property type="entry name" value="OmpA-like domain"/>
    <property type="match status" value="1"/>
</dbReference>
<comment type="caution">
    <text evidence="7">The sequence shown here is derived from an EMBL/GenBank/DDBJ whole genome shotgun (WGS) entry which is preliminary data.</text>
</comment>
<keyword evidence="2 4" id="KW-0472">Membrane</keyword>
<dbReference type="Proteomes" id="UP001203880">
    <property type="component" value="Unassembled WGS sequence"/>
</dbReference>